<protein>
    <recommendedName>
        <fullName evidence="2">Antitoxin</fullName>
    </recommendedName>
</protein>
<dbReference type="PANTHER" id="PTHR33713:SF6">
    <property type="entry name" value="ANTITOXIN YEFM"/>
    <property type="match status" value="1"/>
</dbReference>
<dbReference type="Gene3D" id="6.10.250.330">
    <property type="match status" value="1"/>
</dbReference>
<comment type="similarity">
    <text evidence="1 2">Belongs to the phD/YefM antitoxin family.</text>
</comment>
<dbReference type="Gene3D" id="3.40.1620.10">
    <property type="entry name" value="YefM-like domain"/>
    <property type="match status" value="1"/>
</dbReference>
<dbReference type="STRING" id="869212.Turpa_3522"/>
<dbReference type="SUPFAM" id="SSF143120">
    <property type="entry name" value="YefM-like"/>
    <property type="match status" value="1"/>
</dbReference>
<evidence type="ECO:0000313" key="3">
    <source>
        <dbReference type="EMBL" id="AFM14159.1"/>
    </source>
</evidence>
<keyword evidence="4" id="KW-1185">Reference proteome</keyword>
<sequence>MDAVSYSDLRKNLKKYMDDVYTGHYPLIITRKNDENVVMISLDEFNSLQETNYLLASDANVKHLKKSIAQHRAGKLKQVKIP</sequence>
<dbReference type="InterPro" id="IPR006442">
    <property type="entry name" value="Antitoxin_Phd/YefM"/>
</dbReference>
<evidence type="ECO:0000256" key="2">
    <source>
        <dbReference type="RuleBase" id="RU362080"/>
    </source>
</evidence>
<dbReference type="InterPro" id="IPR051405">
    <property type="entry name" value="phD/YefM_antitoxin"/>
</dbReference>
<proteinExistence type="inferred from homology"/>
<evidence type="ECO:0000256" key="1">
    <source>
        <dbReference type="ARBA" id="ARBA00009981"/>
    </source>
</evidence>
<dbReference type="KEGG" id="tpx:Turpa_3522"/>
<dbReference type="InterPro" id="IPR036165">
    <property type="entry name" value="YefM-like_sf"/>
</dbReference>
<dbReference type="NCBIfam" id="TIGR01552">
    <property type="entry name" value="phd_fam"/>
    <property type="match status" value="1"/>
</dbReference>
<dbReference type="EMBL" id="CP002959">
    <property type="protein sequence ID" value="AFM14159.1"/>
    <property type="molecule type" value="Genomic_DNA"/>
</dbReference>
<comment type="function">
    <text evidence="2">Antitoxin component of a type II toxin-antitoxin (TA) system.</text>
</comment>
<dbReference type="Pfam" id="PF02604">
    <property type="entry name" value="PhdYeFM_antitox"/>
    <property type="match status" value="1"/>
</dbReference>
<accession>I4BA52</accession>
<dbReference type="HOGENOM" id="CLU_155837_1_0_12"/>
<dbReference type="PATRIC" id="fig|869212.3.peg.3566"/>
<dbReference type="OrthoDB" id="6427at2"/>
<gene>
    <name evidence="3" type="ordered locus">Turpa_3522</name>
</gene>
<organism evidence="3 4">
    <name type="scientific">Turneriella parva (strain ATCC BAA-1111 / DSM 21527 / NCTC 11395 / H)</name>
    <name type="common">Leptospira parva</name>
    <dbReference type="NCBI Taxonomy" id="869212"/>
    <lineage>
        <taxon>Bacteria</taxon>
        <taxon>Pseudomonadati</taxon>
        <taxon>Spirochaetota</taxon>
        <taxon>Spirochaetia</taxon>
        <taxon>Leptospirales</taxon>
        <taxon>Leptospiraceae</taxon>
        <taxon>Turneriella</taxon>
    </lineage>
</organism>
<dbReference type="RefSeq" id="WP_014804641.1">
    <property type="nucleotide sequence ID" value="NC_018020.1"/>
</dbReference>
<name>I4BA52_TURPD</name>
<dbReference type="Proteomes" id="UP000006048">
    <property type="component" value="Chromosome"/>
</dbReference>
<reference evidence="3 4" key="1">
    <citation type="submission" date="2012-06" db="EMBL/GenBank/DDBJ databases">
        <title>The complete chromosome of genome of Turneriella parva DSM 21527.</title>
        <authorList>
            <consortium name="US DOE Joint Genome Institute (JGI-PGF)"/>
            <person name="Lucas S."/>
            <person name="Han J."/>
            <person name="Lapidus A."/>
            <person name="Bruce D."/>
            <person name="Goodwin L."/>
            <person name="Pitluck S."/>
            <person name="Peters L."/>
            <person name="Kyrpides N."/>
            <person name="Mavromatis K."/>
            <person name="Ivanova N."/>
            <person name="Mikhailova N."/>
            <person name="Chertkov O."/>
            <person name="Detter J.C."/>
            <person name="Tapia R."/>
            <person name="Han C."/>
            <person name="Land M."/>
            <person name="Hauser L."/>
            <person name="Markowitz V."/>
            <person name="Cheng J.-F."/>
            <person name="Hugenholtz P."/>
            <person name="Woyke T."/>
            <person name="Wu D."/>
            <person name="Gronow S."/>
            <person name="Wellnitz S."/>
            <person name="Brambilla E."/>
            <person name="Klenk H.-P."/>
            <person name="Eisen J.A."/>
        </authorList>
    </citation>
    <scope>NUCLEOTIDE SEQUENCE [LARGE SCALE GENOMIC DNA]</scope>
    <source>
        <strain evidence="4">ATCC BAA-1111 / DSM 21527 / NCTC 11395 / H</strain>
    </source>
</reference>
<dbReference type="AlphaFoldDB" id="I4BA52"/>
<dbReference type="PANTHER" id="PTHR33713">
    <property type="entry name" value="ANTITOXIN YAFN-RELATED"/>
    <property type="match status" value="1"/>
</dbReference>
<evidence type="ECO:0000313" key="4">
    <source>
        <dbReference type="Proteomes" id="UP000006048"/>
    </source>
</evidence>